<keyword evidence="2" id="KW-1185">Reference proteome</keyword>
<organism evidence="1 2">
    <name type="scientific">Neurospora intermedia</name>
    <dbReference type="NCBI Taxonomy" id="5142"/>
    <lineage>
        <taxon>Eukaryota</taxon>
        <taxon>Fungi</taxon>
        <taxon>Dikarya</taxon>
        <taxon>Ascomycota</taxon>
        <taxon>Pezizomycotina</taxon>
        <taxon>Sordariomycetes</taxon>
        <taxon>Sordariomycetidae</taxon>
        <taxon>Sordariales</taxon>
        <taxon>Sordariaceae</taxon>
        <taxon>Neurospora</taxon>
    </lineage>
</organism>
<dbReference type="Proteomes" id="UP001451303">
    <property type="component" value="Unassembled WGS sequence"/>
</dbReference>
<proteinExistence type="predicted"/>
<gene>
    <name evidence="1" type="ORF">QR685DRAFT_598755</name>
</gene>
<evidence type="ECO:0008006" key="3">
    <source>
        <dbReference type="Google" id="ProtNLM"/>
    </source>
</evidence>
<sequence>MKRNAQLGLHTCVYFLAKHVEVPAPARSKYLPLSISACNTVQINRRKRRHIYMLMHGPRLIRQKVGRVEELLSCT</sequence>
<comment type="caution">
    <text evidence="1">The sequence shown here is derived from an EMBL/GenBank/DDBJ whole genome shotgun (WGS) entry which is preliminary data.</text>
</comment>
<protein>
    <recommendedName>
        <fullName evidence="3">Secreted protein</fullName>
    </recommendedName>
</protein>
<reference evidence="1 2" key="1">
    <citation type="submission" date="2023-09" db="EMBL/GenBank/DDBJ databases">
        <title>Multi-omics analysis of a traditional fermented food reveals byproduct-associated fungal strains for waste-to-food upcycling.</title>
        <authorList>
            <consortium name="Lawrence Berkeley National Laboratory"/>
            <person name="Rekdal V.M."/>
            <person name="Villalobos-Escobedo J.M."/>
            <person name="Rodriguez-Valeron N."/>
            <person name="Garcia M.O."/>
            <person name="Vasquez D.P."/>
            <person name="Damayanti I."/>
            <person name="Sorensen P.M."/>
            <person name="Baidoo E.E."/>
            <person name="De Carvalho A.C."/>
            <person name="Riley R."/>
            <person name="Lipzen A."/>
            <person name="He G."/>
            <person name="Yan M."/>
            <person name="Haridas S."/>
            <person name="Daum C."/>
            <person name="Yoshinaga Y."/>
            <person name="Ng V."/>
            <person name="Grigoriev I.V."/>
            <person name="Munk R."/>
            <person name="Nuraida L."/>
            <person name="Wijaya C.H."/>
            <person name="Morales P.-C."/>
            <person name="Keasling J.D."/>
        </authorList>
    </citation>
    <scope>NUCLEOTIDE SEQUENCE [LARGE SCALE GENOMIC DNA]</scope>
    <source>
        <strain evidence="1 2">FGSC 2613</strain>
    </source>
</reference>
<evidence type="ECO:0000313" key="2">
    <source>
        <dbReference type="Proteomes" id="UP001451303"/>
    </source>
</evidence>
<accession>A0ABR3D8W5</accession>
<evidence type="ECO:0000313" key="1">
    <source>
        <dbReference type="EMBL" id="KAL0469133.1"/>
    </source>
</evidence>
<dbReference type="EMBL" id="JAVLET010000006">
    <property type="protein sequence ID" value="KAL0469133.1"/>
    <property type="molecule type" value="Genomic_DNA"/>
</dbReference>
<name>A0ABR3D8W5_NEUIN</name>